<dbReference type="PROSITE" id="PS51820">
    <property type="entry name" value="PA14"/>
    <property type="match status" value="1"/>
</dbReference>
<dbReference type="InterPro" id="IPR011658">
    <property type="entry name" value="PA14_dom"/>
</dbReference>
<dbReference type="Proteomes" id="UP000285456">
    <property type="component" value="Unassembled WGS sequence"/>
</dbReference>
<gene>
    <name evidence="3" type="ORF">D1B32_12330</name>
</gene>
<name>A0A417YGZ9_9BACI</name>
<dbReference type="EMBL" id="QWEH01000007">
    <property type="protein sequence ID" value="RHW32016.1"/>
    <property type="molecule type" value="Genomic_DNA"/>
</dbReference>
<accession>A0A417YGZ9</accession>
<evidence type="ECO:0000313" key="3">
    <source>
        <dbReference type="EMBL" id="RHW32016.1"/>
    </source>
</evidence>
<evidence type="ECO:0000256" key="1">
    <source>
        <dbReference type="SAM" id="MobiDB-lite"/>
    </source>
</evidence>
<dbReference type="Pfam" id="PF07691">
    <property type="entry name" value="PA14"/>
    <property type="match status" value="1"/>
</dbReference>
<dbReference type="Gene3D" id="3.90.182.10">
    <property type="entry name" value="Toxin - Anthrax Protective Antigen,domain 1"/>
    <property type="match status" value="1"/>
</dbReference>
<organism evidence="3 4">
    <name type="scientific">Oceanobacillus profundus</name>
    <dbReference type="NCBI Taxonomy" id="372463"/>
    <lineage>
        <taxon>Bacteria</taxon>
        <taxon>Bacillati</taxon>
        <taxon>Bacillota</taxon>
        <taxon>Bacilli</taxon>
        <taxon>Bacillales</taxon>
        <taxon>Bacillaceae</taxon>
        <taxon>Oceanobacillus</taxon>
    </lineage>
</organism>
<evidence type="ECO:0000313" key="4">
    <source>
        <dbReference type="Proteomes" id="UP000285456"/>
    </source>
</evidence>
<dbReference type="SMART" id="SM00758">
    <property type="entry name" value="PA14"/>
    <property type="match status" value="1"/>
</dbReference>
<protein>
    <recommendedName>
        <fullName evidence="2">PA14 domain-containing protein</fullName>
    </recommendedName>
</protein>
<feature type="domain" description="PA14" evidence="2">
    <location>
        <begin position="1509"/>
        <end position="1651"/>
    </location>
</feature>
<dbReference type="InterPro" id="IPR037524">
    <property type="entry name" value="PA14/GLEYA"/>
</dbReference>
<keyword evidence="4" id="KW-1185">Reference proteome</keyword>
<dbReference type="Gene3D" id="2.60.120.560">
    <property type="entry name" value="Exo-inulinase, domain 1"/>
    <property type="match status" value="1"/>
</dbReference>
<reference evidence="3 4" key="1">
    <citation type="journal article" date="2007" name="Int. J. Syst. Evol. Microbiol.">
        <title>Oceanobacillus profundus sp. nov., isolated from a deep-sea sediment core.</title>
        <authorList>
            <person name="Kim Y.G."/>
            <person name="Choi D.H."/>
            <person name="Hyun S."/>
            <person name="Cho B.C."/>
        </authorList>
    </citation>
    <scope>NUCLEOTIDE SEQUENCE [LARGE SCALE GENOMIC DNA]</scope>
    <source>
        <strain evidence="3 4">DSM 18246</strain>
    </source>
</reference>
<dbReference type="SUPFAM" id="SSF56988">
    <property type="entry name" value="Anthrax protective antigen"/>
    <property type="match status" value="1"/>
</dbReference>
<feature type="region of interest" description="Disordered" evidence="1">
    <location>
        <begin position="496"/>
        <end position="516"/>
    </location>
</feature>
<dbReference type="OrthoDB" id="9803686at2"/>
<proteinExistence type="predicted"/>
<dbReference type="InterPro" id="IPR013783">
    <property type="entry name" value="Ig-like_fold"/>
</dbReference>
<dbReference type="InterPro" id="IPR008964">
    <property type="entry name" value="Invasin/intimin_cell_adhesion"/>
</dbReference>
<feature type="compositionally biased region" description="Basic and acidic residues" evidence="1">
    <location>
        <begin position="38"/>
        <end position="48"/>
    </location>
</feature>
<dbReference type="SUPFAM" id="SSF49373">
    <property type="entry name" value="Invasin/intimin cell-adhesion fragments"/>
    <property type="match status" value="2"/>
</dbReference>
<feature type="compositionally biased region" description="Basic and acidic residues" evidence="1">
    <location>
        <begin position="17"/>
        <end position="30"/>
    </location>
</feature>
<feature type="region of interest" description="Disordered" evidence="1">
    <location>
        <begin position="1525"/>
        <end position="1551"/>
    </location>
</feature>
<sequence>MGGWADMEIDENVNPDSFERDDAYELGRNDEDFEIDPWEDKRSRKDPITSKGQSTLLHTQGKESYEEVNAIRSGIGDNDDLYVKVPQEEVIEESFQYAARHRGRKKHETVIYSEIPFEYGIHYKGEELVTDNEQPYDHRVDAYPGKTMKYEVTQKDPQPTKRNWEAQMNVHSRVKQDILEYAVNWKGKAATEAVSGAADLFTSANGHFIGPGPRSVWNKSGNFVREIDNRSHASGIIAKEFYDWSDYEAEYEFKTVKATGLRDDPITKRVTSDGRLIDEPGADDDVLGFIFRAKSNRKDFYIFVWEGDDLLISGWRPGSLSGYNMLTGNISGSYSHTKAENQYAKFMGNTNLSRIGVSNYYSGMRLSSAQLANYRSLQNDQGWGKQHYRVYKVTNGVMRQVNLTYSGNGRGWRQDWANMNWKNSVKIRCTGREVKIYTQSYKQGNYKPDGYQLAARFNVSSGFSSGSVGLATFSQSVQFEKISVTRWDNISGRKPETGWNTYKDPGSKQISSSGRNYVNSDARAAARSQTGLRNPDYEITSVTGVIRDKSKGTMSASLNNPVTVRTNNPQDAGEIRTHAIVKKGSVTITPEEISPATAQVVFTSANSVFGKDLKNYINKNPNLIFENYDLQINVPSNPLDDWDLEGERFTMWRRNPKVIETTKSFEDKVYAYQGWIQSIDCRKEFDGLKWATYHLKPIDQTINDDYDEIELKNEKVYMKTTEWYMGTYPADIKSDGIVTNKKHVFVDIPPMPEHYVEPTTEEVMYHGYEDVEFLLIQIKPSLTNEVWMGFKSSFNEMNTNITAQPINIINGRPIIKTNKINDQVEIHCEDRPRLVPWTSGKYIGYGKVNGRRPFFKDGLGKADMIDVPTDVVYIPDHLISVTGPYIDVSDERINYRIHQTNDTVDFSSNYMDAYIWFTDWYSEWKECNDIFKVKSNEVLSIDDPIKLDLSNDQTYDMADTIIDKFEVISTNPFVDVWTEDVRGEGAGWQGSYYQFPLISNIISESVQVDGNYHEMIQNYTVKNYMTDVAVTIQSDDPIHILEVTLDGDPVSNSSSNGWSYSNKILRLQGSAINPGELAIHYSSGSVNRRYTLNKKHGQGITVFHKGEVLPSSAYQIVDGKEIYIPSQTLNKYDWIHVQSYISESQFKPGMKNYLGDFVGSRMDPEIWFDWGDGTPLTAFQTEPIPMTLQMFAASSKIPFQYDLEMEAVYPRHEVVDISNFTGEWEQFDTMPVEEGGLNGPGDWHGPPEEGYPEVTNLRNQNGNSGWYNPNHADLTDYTFEFTVQVRGGDDDMYGAIFKFDEDTLNHYSFEWDAYHSIGSGGTGVRGMAVYKNICQNPENKGIGRLEYTRTELIHLPISWTANANEINKIKVSAIGNQIKVWTNDILRFDIVDTDEPLMKGAWGPVTRSQPNTFFWDFSMEYFDRVTPKEEPRFRTPMTFEIERPVIDEEPMIEVHLNNQVQSYLLAALNDFALEKGLTQNDIVAIEYYIRSDQSPYKAYFKHNQSEIGVQTNIGEAEVYALVEGQEPPQSPPVNKEIPNQEEPEIDPIKLPEANPKDNFAASWSGYLYAPETGIYDFQVNVDDAVRMWVNNHLIIDEWVESKGSNYSASTYLEGGKWYPVKINYAEVFEKAHIFLEWKTPSGSLQRIGAENVTPYLGYKIKAEVKEETPKPWNPLIHNGYYYYNEKENYLYAKEIRYTIEDETNQFFITPRPRQGSPIILESNQGVLYRKVNFYNESDELTLTNREVFHGNYRNKYYLQYSDIDQSTLEVFVNEQAVSNLFDASDSSITFASSYSKEDKIEIRYRLKNSFYIDMNANVLKDEARVQVHNPENIKGATIKYEGHFTSPFYRESGVLSNPILNHNHKGFLYLTNKLDIEPKNVKINVSPNTISVQGQDKVNVTAQVFDRHHNPVQNKEVKILRDEIQIASGITNAAGEFYYQDVPLINEELYSVYRVECDEIENSALLNFFVDRKEKRSYIELKAGKGSLIAGSQDSVEIYATLRSDTWHILPNQTIRFEWKDTHNVMHSEEVKTDSKGLAQLSISSKSQKNGVVFVTATYTMEEEHAKSSLYIKVIGG</sequence>
<feature type="region of interest" description="Disordered" evidence="1">
    <location>
        <begin position="1"/>
        <end position="56"/>
    </location>
</feature>
<dbReference type="Gene3D" id="2.60.40.10">
    <property type="entry name" value="Immunoglobulins"/>
    <property type="match status" value="2"/>
</dbReference>
<evidence type="ECO:0000259" key="2">
    <source>
        <dbReference type="PROSITE" id="PS51820"/>
    </source>
</evidence>
<comment type="caution">
    <text evidence="3">The sequence shown here is derived from an EMBL/GenBank/DDBJ whole genome shotgun (WGS) entry which is preliminary data.</text>
</comment>